<dbReference type="SUPFAM" id="SSF51735">
    <property type="entry name" value="NAD(P)-binding Rossmann-fold domains"/>
    <property type="match status" value="1"/>
</dbReference>
<dbReference type="GO" id="GO:0005634">
    <property type="term" value="C:nucleus"/>
    <property type="evidence" value="ECO:0007669"/>
    <property type="project" value="TreeGrafter"/>
</dbReference>
<dbReference type="Gene3D" id="3.40.50.720">
    <property type="entry name" value="NAD(P)-binding Rossmann-like Domain"/>
    <property type="match status" value="1"/>
</dbReference>
<dbReference type="EMBL" id="KZ825869">
    <property type="protein sequence ID" value="PYH94561.1"/>
    <property type="molecule type" value="Genomic_DNA"/>
</dbReference>
<accession>A0A319DBG9</accession>
<comment type="similarity">
    <text evidence="1">Belongs to the NmrA-type oxidoreductase family.</text>
</comment>
<evidence type="ECO:0000313" key="5">
    <source>
        <dbReference type="Proteomes" id="UP000247810"/>
    </source>
</evidence>
<evidence type="ECO:0000313" key="4">
    <source>
        <dbReference type="EMBL" id="PYH94561.1"/>
    </source>
</evidence>
<name>A0A319DBG9_9EURO</name>
<dbReference type="STRING" id="1448320.A0A319DBG9"/>
<evidence type="ECO:0000256" key="2">
    <source>
        <dbReference type="ARBA" id="ARBA00022857"/>
    </source>
</evidence>
<gene>
    <name evidence="4" type="ORF">BO71DRAFT_440962</name>
</gene>
<protein>
    <submittedName>
        <fullName evidence="4">NAD(P)-binding protein</fullName>
    </submittedName>
</protein>
<dbReference type="OrthoDB" id="300709at2759"/>
<keyword evidence="2" id="KW-0521">NADP</keyword>
<organism evidence="4 5">
    <name type="scientific">Aspergillus ellipticus CBS 707.79</name>
    <dbReference type="NCBI Taxonomy" id="1448320"/>
    <lineage>
        <taxon>Eukaryota</taxon>
        <taxon>Fungi</taxon>
        <taxon>Dikarya</taxon>
        <taxon>Ascomycota</taxon>
        <taxon>Pezizomycotina</taxon>
        <taxon>Eurotiomycetes</taxon>
        <taxon>Eurotiomycetidae</taxon>
        <taxon>Eurotiales</taxon>
        <taxon>Aspergillaceae</taxon>
        <taxon>Aspergillus</taxon>
        <taxon>Aspergillus subgen. Circumdati</taxon>
    </lineage>
</organism>
<reference evidence="4 5" key="1">
    <citation type="submission" date="2018-02" db="EMBL/GenBank/DDBJ databases">
        <title>The genomes of Aspergillus section Nigri reveals drivers in fungal speciation.</title>
        <authorList>
            <consortium name="DOE Joint Genome Institute"/>
            <person name="Vesth T.C."/>
            <person name="Nybo J."/>
            <person name="Theobald S."/>
            <person name="Brandl J."/>
            <person name="Frisvad J.C."/>
            <person name="Nielsen K.F."/>
            <person name="Lyhne E.K."/>
            <person name="Kogle M.E."/>
            <person name="Kuo A."/>
            <person name="Riley R."/>
            <person name="Clum A."/>
            <person name="Nolan M."/>
            <person name="Lipzen A."/>
            <person name="Salamov A."/>
            <person name="Henrissat B."/>
            <person name="Wiebenga A."/>
            <person name="De vries R.P."/>
            <person name="Grigoriev I.V."/>
            <person name="Mortensen U.H."/>
            <person name="Andersen M.R."/>
            <person name="Baker S.E."/>
        </authorList>
    </citation>
    <scope>NUCLEOTIDE SEQUENCE [LARGE SCALE GENOMIC DNA]</scope>
    <source>
        <strain evidence="4 5">CBS 707.79</strain>
    </source>
</reference>
<dbReference type="PANTHER" id="PTHR42748">
    <property type="entry name" value="NITROGEN METABOLITE REPRESSION PROTEIN NMRA FAMILY MEMBER"/>
    <property type="match status" value="1"/>
</dbReference>
<dbReference type="InterPro" id="IPR036291">
    <property type="entry name" value="NAD(P)-bd_dom_sf"/>
</dbReference>
<sequence>MKTILVIGGTGAQGIPVVKALSSDSQYAIRVLTRDPTSPESTQLSALPNVTLIQGNTYSEPTLRHALRDGAIDTIFANTNGFAIGEKAEIYWGIRLYELAREYRVRHFIYAGLEYASKLGGFDPKYRCGHLDAKGKVVEFLSAQPTTPMTWSVLTSCMYVEALTEFLRPVPDPKDPGLLVFAVPLGQGKCPLIYLEDYGRYVRWMVDHPGDSSGLVLHVATEDIGWGELVETFRELTGKRAVYRDVSLEEYFSSGIFRIPEAKVGRAMDSGDDTLVTYRENFSGFWNTWKDDLTKRDYALLDRILPTRVKSIREWMELVGYTGKHAPVLKDYQGKAKEVVEQRVVV</sequence>
<proteinExistence type="inferred from homology"/>
<dbReference type="Gene3D" id="3.90.25.10">
    <property type="entry name" value="UDP-galactose 4-epimerase, domain 1"/>
    <property type="match status" value="1"/>
</dbReference>
<evidence type="ECO:0000259" key="3">
    <source>
        <dbReference type="Pfam" id="PF05368"/>
    </source>
</evidence>
<dbReference type="Proteomes" id="UP000247810">
    <property type="component" value="Unassembled WGS sequence"/>
</dbReference>
<dbReference type="AlphaFoldDB" id="A0A319DBG9"/>
<keyword evidence="5" id="KW-1185">Reference proteome</keyword>
<dbReference type="InterPro" id="IPR008030">
    <property type="entry name" value="NmrA-like"/>
</dbReference>
<dbReference type="InterPro" id="IPR051164">
    <property type="entry name" value="NmrA-like_oxidored"/>
</dbReference>
<evidence type="ECO:0000256" key="1">
    <source>
        <dbReference type="ARBA" id="ARBA00006328"/>
    </source>
</evidence>
<dbReference type="Pfam" id="PF05368">
    <property type="entry name" value="NmrA"/>
    <property type="match status" value="1"/>
</dbReference>
<feature type="domain" description="NmrA-like" evidence="3">
    <location>
        <begin position="2"/>
        <end position="261"/>
    </location>
</feature>
<dbReference type="PANTHER" id="PTHR42748:SF14">
    <property type="entry name" value="SNOAL-LIKE DOMAIN-CONTAINING PROTEIN"/>
    <property type="match status" value="1"/>
</dbReference>
<dbReference type="VEuPathDB" id="FungiDB:BO71DRAFT_440962"/>